<organism evidence="2 3">
    <name type="scientific">Trichonephila inaurata madagascariensis</name>
    <dbReference type="NCBI Taxonomy" id="2747483"/>
    <lineage>
        <taxon>Eukaryota</taxon>
        <taxon>Metazoa</taxon>
        <taxon>Ecdysozoa</taxon>
        <taxon>Arthropoda</taxon>
        <taxon>Chelicerata</taxon>
        <taxon>Arachnida</taxon>
        <taxon>Araneae</taxon>
        <taxon>Araneomorphae</taxon>
        <taxon>Entelegynae</taxon>
        <taxon>Araneoidea</taxon>
        <taxon>Nephilidae</taxon>
        <taxon>Trichonephila</taxon>
        <taxon>Trichonephila inaurata</taxon>
    </lineage>
</organism>
<dbReference type="AlphaFoldDB" id="A0A8X6WSH6"/>
<proteinExistence type="predicted"/>
<evidence type="ECO:0000256" key="1">
    <source>
        <dbReference type="SAM" id="MobiDB-lite"/>
    </source>
</evidence>
<keyword evidence="3" id="KW-1185">Reference proteome</keyword>
<accession>A0A8X6WSH6</accession>
<feature type="region of interest" description="Disordered" evidence="1">
    <location>
        <begin position="36"/>
        <end position="69"/>
    </location>
</feature>
<protein>
    <submittedName>
        <fullName evidence="2">Uncharacterized protein</fullName>
    </submittedName>
</protein>
<dbReference type="EMBL" id="BMAV01001134">
    <property type="protein sequence ID" value="GFY38966.1"/>
    <property type="molecule type" value="Genomic_DNA"/>
</dbReference>
<reference evidence="2" key="1">
    <citation type="submission" date="2020-08" db="EMBL/GenBank/DDBJ databases">
        <title>Multicomponent nature underlies the extraordinary mechanical properties of spider dragline silk.</title>
        <authorList>
            <person name="Kono N."/>
            <person name="Nakamura H."/>
            <person name="Mori M."/>
            <person name="Yoshida Y."/>
            <person name="Ohtoshi R."/>
            <person name="Malay A.D."/>
            <person name="Moran D.A.P."/>
            <person name="Tomita M."/>
            <person name="Numata K."/>
            <person name="Arakawa K."/>
        </authorList>
    </citation>
    <scope>NUCLEOTIDE SEQUENCE</scope>
</reference>
<evidence type="ECO:0000313" key="2">
    <source>
        <dbReference type="EMBL" id="GFY38966.1"/>
    </source>
</evidence>
<name>A0A8X6WSH6_9ARAC</name>
<comment type="caution">
    <text evidence="2">The sequence shown here is derived from an EMBL/GenBank/DDBJ whole genome shotgun (WGS) entry which is preliminary data.</text>
</comment>
<sequence length="96" mass="10634">MRKVPLRKQILEMKEKLSEMFSRLHSGTGLRVASRGRGYCPSLTTDPSEGMRLHPSSSRTTGMHLGTPPRNTSAALLTLGCNLRSTVFLLTWDGTF</sequence>
<dbReference type="Proteomes" id="UP000886998">
    <property type="component" value="Unassembled WGS sequence"/>
</dbReference>
<evidence type="ECO:0000313" key="3">
    <source>
        <dbReference type="Proteomes" id="UP000886998"/>
    </source>
</evidence>
<gene>
    <name evidence="2" type="ORF">TNIN_121841</name>
</gene>